<dbReference type="Pfam" id="PF07350">
    <property type="entry name" value="Gig2-like"/>
    <property type="match status" value="1"/>
</dbReference>
<reference evidence="2 3" key="1">
    <citation type="submission" date="2014-04" db="EMBL/GenBank/DDBJ databases">
        <title>Evolutionary Origins and Diversification of the Mycorrhizal Mutualists.</title>
        <authorList>
            <consortium name="DOE Joint Genome Institute"/>
            <consortium name="Mycorrhizal Genomics Consortium"/>
            <person name="Kohler A."/>
            <person name="Kuo A."/>
            <person name="Nagy L.G."/>
            <person name="Floudas D."/>
            <person name="Copeland A."/>
            <person name="Barry K.W."/>
            <person name="Cichocki N."/>
            <person name="Veneault-Fourrey C."/>
            <person name="LaButti K."/>
            <person name="Lindquist E.A."/>
            <person name="Lipzen A."/>
            <person name="Lundell T."/>
            <person name="Morin E."/>
            <person name="Murat C."/>
            <person name="Riley R."/>
            <person name="Ohm R."/>
            <person name="Sun H."/>
            <person name="Tunlid A."/>
            <person name="Henrissat B."/>
            <person name="Grigoriev I.V."/>
            <person name="Hibbett D.S."/>
            <person name="Martin F."/>
        </authorList>
    </citation>
    <scope>NUCLEOTIDE SEQUENCE [LARGE SCALE GENOMIC DNA]</scope>
    <source>
        <strain evidence="2 3">Koide BX008</strain>
    </source>
</reference>
<dbReference type="InterPro" id="IPR027443">
    <property type="entry name" value="IPNS-like_sf"/>
</dbReference>
<gene>
    <name evidence="2" type="ORF">M378DRAFT_1045411</name>
</gene>
<dbReference type="OrthoDB" id="8249012at2759"/>
<dbReference type="AlphaFoldDB" id="A0A0C2X410"/>
<evidence type="ECO:0000313" key="3">
    <source>
        <dbReference type="Proteomes" id="UP000054549"/>
    </source>
</evidence>
<proteinExistence type="predicted"/>
<dbReference type="Gene3D" id="2.60.120.330">
    <property type="entry name" value="B-lactam Antibiotic, Isopenicillin N Synthase, Chain"/>
    <property type="match status" value="1"/>
</dbReference>
<feature type="region of interest" description="Disordered" evidence="1">
    <location>
        <begin position="183"/>
        <end position="206"/>
    </location>
</feature>
<keyword evidence="3" id="KW-1185">Reference proteome</keyword>
<dbReference type="PANTHER" id="PTHR30613">
    <property type="entry name" value="UNCHARACTERIZED PROTEIN YBIU-RELATED"/>
    <property type="match status" value="1"/>
</dbReference>
<dbReference type="STRING" id="946122.A0A0C2X410"/>
<protein>
    <submittedName>
        <fullName evidence="2">Uncharacterized protein</fullName>
    </submittedName>
</protein>
<dbReference type="PANTHER" id="PTHR30613:SF1">
    <property type="entry name" value="DUF1479 DOMAIN PROTEIN (AFU_ORTHOLOGUE AFUA_5G09280)"/>
    <property type="match status" value="1"/>
</dbReference>
<organism evidence="2 3">
    <name type="scientific">Amanita muscaria (strain Koide BX008)</name>
    <dbReference type="NCBI Taxonomy" id="946122"/>
    <lineage>
        <taxon>Eukaryota</taxon>
        <taxon>Fungi</taxon>
        <taxon>Dikarya</taxon>
        <taxon>Basidiomycota</taxon>
        <taxon>Agaricomycotina</taxon>
        <taxon>Agaricomycetes</taxon>
        <taxon>Agaricomycetidae</taxon>
        <taxon>Agaricales</taxon>
        <taxon>Pluteineae</taxon>
        <taxon>Amanitaceae</taxon>
        <taxon>Amanita</taxon>
    </lineage>
</organism>
<evidence type="ECO:0000256" key="1">
    <source>
        <dbReference type="SAM" id="MobiDB-lite"/>
    </source>
</evidence>
<dbReference type="HOGENOM" id="CLU_011148_2_1_1"/>
<dbReference type="InParanoid" id="A0A0C2X410"/>
<sequence length="244" mass="27608">MLRGSVEHWEDPSFRPCFTKILQGGSAWREHDPYDASPRVNAKHDLYNVSNKCSIFRAWQGWTSMSNTGPNEGTLKVFPNILLGTSYLILRPFFRPRNPQSSSPKFEDWTVNIDHLTFLEEFNEKTHPHMGFDRTMVSAPRVEPGSVRQHRGTSDSSVLNIPAVPLTVDNAHFMRQQRENFEARLPPPDFPGGKGESECVGRAKGEDVKRTEARRVLGLDPFVSASLGENAKMIKLANEALRFN</sequence>
<dbReference type="SUPFAM" id="SSF51197">
    <property type="entry name" value="Clavaminate synthase-like"/>
    <property type="match status" value="1"/>
</dbReference>
<dbReference type="EMBL" id="KN818253">
    <property type="protein sequence ID" value="KIL63976.1"/>
    <property type="molecule type" value="Genomic_DNA"/>
</dbReference>
<dbReference type="Proteomes" id="UP000054549">
    <property type="component" value="Unassembled WGS sequence"/>
</dbReference>
<dbReference type="InterPro" id="IPR010856">
    <property type="entry name" value="Gig2-like"/>
</dbReference>
<feature type="compositionally biased region" description="Basic and acidic residues" evidence="1">
    <location>
        <begin position="195"/>
        <end position="206"/>
    </location>
</feature>
<accession>A0A0C2X410</accession>
<evidence type="ECO:0000313" key="2">
    <source>
        <dbReference type="EMBL" id="KIL63976.1"/>
    </source>
</evidence>
<name>A0A0C2X410_AMAMK</name>